<evidence type="ECO:0000259" key="1">
    <source>
        <dbReference type="Pfam" id="PF13568"/>
    </source>
</evidence>
<name>A0ABT8F9H8_9BACT</name>
<proteinExistence type="predicted"/>
<protein>
    <submittedName>
        <fullName evidence="2">Outer membrane beta-barrel protein</fullName>
    </submittedName>
</protein>
<organism evidence="2 3">
    <name type="scientific">Shiella aurantiaca</name>
    <dbReference type="NCBI Taxonomy" id="3058365"/>
    <lineage>
        <taxon>Bacteria</taxon>
        <taxon>Pseudomonadati</taxon>
        <taxon>Bacteroidota</taxon>
        <taxon>Cytophagia</taxon>
        <taxon>Cytophagales</taxon>
        <taxon>Shiellaceae</taxon>
        <taxon>Shiella</taxon>
    </lineage>
</organism>
<dbReference type="EMBL" id="JAUHJS010000010">
    <property type="protein sequence ID" value="MDN4167033.1"/>
    <property type="molecule type" value="Genomic_DNA"/>
</dbReference>
<comment type="caution">
    <text evidence="2">The sequence shown here is derived from an EMBL/GenBank/DDBJ whole genome shotgun (WGS) entry which is preliminary data.</text>
</comment>
<dbReference type="Proteomes" id="UP001168552">
    <property type="component" value="Unassembled WGS sequence"/>
</dbReference>
<keyword evidence="3" id="KW-1185">Reference proteome</keyword>
<evidence type="ECO:0000313" key="2">
    <source>
        <dbReference type="EMBL" id="MDN4167033.1"/>
    </source>
</evidence>
<feature type="domain" description="Outer membrane protein beta-barrel" evidence="1">
    <location>
        <begin position="123"/>
        <end position="295"/>
    </location>
</feature>
<dbReference type="Pfam" id="PF13568">
    <property type="entry name" value="OMP_b-brl_2"/>
    <property type="match status" value="1"/>
</dbReference>
<reference evidence="2" key="1">
    <citation type="submission" date="2023-06" db="EMBL/GenBank/DDBJ databases">
        <title>Cytophagales bacterium Strain LB-30, isolated from soil.</title>
        <authorList>
            <person name="Liu B."/>
        </authorList>
    </citation>
    <scope>NUCLEOTIDE SEQUENCE</scope>
    <source>
        <strain evidence="2">LB-30</strain>
    </source>
</reference>
<dbReference type="InterPro" id="IPR025665">
    <property type="entry name" value="Beta-barrel_OMP_2"/>
</dbReference>
<accession>A0ABT8F9H8</accession>
<gene>
    <name evidence="2" type="ORF">QWY31_16095</name>
</gene>
<dbReference type="RefSeq" id="WP_320005570.1">
    <property type="nucleotide sequence ID" value="NZ_JAUHJS010000010.1"/>
</dbReference>
<evidence type="ECO:0000313" key="3">
    <source>
        <dbReference type="Proteomes" id="UP001168552"/>
    </source>
</evidence>
<sequence>MKKTIGYIFLFVILWIGLTPMLWAQNNCSGILNQAQNAYQEGSLYDIPDILASCLENGFTDEEKIEAYRLLTLTYAAINQEPQAREALISLLKINPEYTLEPNAPVELSSVYDKIYTQPIFYVGITISPNFNQLRVMNEFSNSSTFNAQGANYSGNLGFTLGGYLIYPLSKRWFVSMQPQFSSYNYGYKESVYTNSFSEQPSQSTTFLAVDRFVELPIQARIKLPIQKVHWMLGAGPYVSYLMGSTVRDIRRENNVVPAEPITQPALDVKDYRLTWNLGAQMETGVVFRYLRLEWEMKAGIRAQLFNHVQYEDQSERINSDLNYDFMVMEDDFTYTMAYFSLAVTKPFYNFYKAVKPK</sequence>